<reference evidence="2" key="1">
    <citation type="submission" date="2019-04" db="EMBL/GenBank/DDBJ databases">
        <title>Draft genome sequences of Streptomyces avermitilis MC3.</title>
        <authorList>
            <person name="Komaki H."/>
            <person name="Tamura T."/>
            <person name="Hosoyama A."/>
        </authorList>
    </citation>
    <scope>NUCLEOTIDE SEQUENCE</scope>
    <source>
        <strain evidence="2">MC3</strain>
    </source>
</reference>
<feature type="region of interest" description="Disordered" evidence="1">
    <location>
        <begin position="85"/>
        <end position="108"/>
    </location>
</feature>
<feature type="region of interest" description="Disordered" evidence="1">
    <location>
        <begin position="1"/>
        <end position="51"/>
    </location>
</feature>
<gene>
    <name evidence="2" type="ORF">SAVMC3_01330</name>
</gene>
<name>A0A499UZT2_STRAX</name>
<evidence type="ECO:0000256" key="1">
    <source>
        <dbReference type="SAM" id="MobiDB-lite"/>
    </source>
</evidence>
<protein>
    <submittedName>
        <fullName evidence="2">Uncharacterized protein</fullName>
    </submittedName>
</protein>
<feature type="compositionally biased region" description="Basic and acidic residues" evidence="1">
    <location>
        <begin position="88"/>
        <end position="100"/>
    </location>
</feature>
<proteinExistence type="predicted"/>
<organism evidence="2">
    <name type="scientific">Streptomyces avermitilis</name>
    <dbReference type="NCBI Taxonomy" id="33903"/>
    <lineage>
        <taxon>Bacteria</taxon>
        <taxon>Bacillati</taxon>
        <taxon>Actinomycetota</taxon>
        <taxon>Actinomycetes</taxon>
        <taxon>Kitasatosporales</taxon>
        <taxon>Streptomycetaceae</taxon>
        <taxon>Streptomyces</taxon>
    </lineage>
</organism>
<evidence type="ECO:0000313" key="2">
    <source>
        <dbReference type="EMBL" id="BBJ47504.1"/>
    </source>
</evidence>
<dbReference type="AlphaFoldDB" id="A0A499UZT2"/>
<accession>A0A499UZT2</accession>
<sequence>MHGDGGVSVADQARQCLQRGPLRGESGVGETLEEQAQRGGDFETGQRGAEAEVDAVSEGEVFLAGAGGVEAVGVLMPGGVAVGGSVGGEDRLSGLDRLPVREGMSMRA</sequence>
<dbReference type="EMBL" id="AP019621">
    <property type="protein sequence ID" value="BBJ47504.1"/>
    <property type="molecule type" value="Genomic_DNA"/>
</dbReference>